<proteinExistence type="inferred from homology"/>
<dbReference type="GO" id="GO:0008745">
    <property type="term" value="F:N-acetylmuramoyl-L-alanine amidase activity"/>
    <property type="evidence" value="ECO:0007669"/>
    <property type="project" value="InterPro"/>
</dbReference>
<evidence type="ECO:0000256" key="5">
    <source>
        <dbReference type="ARBA" id="ARBA00032390"/>
    </source>
</evidence>
<dbReference type="InterPro" id="IPR002502">
    <property type="entry name" value="Amidase_domain"/>
</dbReference>
<evidence type="ECO:0000256" key="4">
    <source>
        <dbReference type="ARBA" id="ARBA00030881"/>
    </source>
</evidence>
<dbReference type="CDD" id="cd06583">
    <property type="entry name" value="PGRP"/>
    <property type="match status" value="1"/>
</dbReference>
<dbReference type="EMBL" id="CP022572">
    <property type="protein sequence ID" value="AZU64071.1"/>
    <property type="molecule type" value="Genomic_DNA"/>
</dbReference>
<dbReference type="GO" id="GO:0009253">
    <property type="term" value="P:peptidoglycan catabolic process"/>
    <property type="evidence" value="ECO:0007669"/>
    <property type="project" value="InterPro"/>
</dbReference>
<dbReference type="Pfam" id="PF13457">
    <property type="entry name" value="GW"/>
    <property type="match status" value="5"/>
</dbReference>
<dbReference type="KEGG" id="nmk:CHR53_23985"/>
<accession>A0A3Q9QV85</accession>
<gene>
    <name evidence="8" type="ORF">CHR53_23985</name>
</gene>
<dbReference type="InterPro" id="IPR036505">
    <property type="entry name" value="Amidase/PGRP_sf"/>
</dbReference>
<dbReference type="InterPro" id="IPR025987">
    <property type="entry name" value="GW_dom"/>
</dbReference>
<dbReference type="STRING" id="1193713.GCA_001636315_01693"/>
<dbReference type="Gene3D" id="3.40.80.10">
    <property type="entry name" value="Peptidoglycan recognition protein-like"/>
    <property type="match status" value="1"/>
</dbReference>
<name>A0A3Q9QV85_9BACI</name>
<evidence type="ECO:0000256" key="3">
    <source>
        <dbReference type="ARBA" id="ARBA00022737"/>
    </source>
</evidence>
<evidence type="ECO:0000256" key="6">
    <source>
        <dbReference type="SAM" id="SignalP"/>
    </source>
</evidence>
<evidence type="ECO:0000259" key="7">
    <source>
        <dbReference type="PROSITE" id="PS51780"/>
    </source>
</evidence>
<dbReference type="OrthoDB" id="9816557at2"/>
<feature type="domain" description="GW" evidence="7">
    <location>
        <begin position="455"/>
        <end position="533"/>
    </location>
</feature>
<feature type="domain" description="GW" evidence="7">
    <location>
        <begin position="300"/>
        <end position="378"/>
    </location>
</feature>
<organism evidence="8 9">
    <name type="scientific">Neobacillus mesonae</name>
    <dbReference type="NCBI Taxonomy" id="1193713"/>
    <lineage>
        <taxon>Bacteria</taxon>
        <taxon>Bacillati</taxon>
        <taxon>Bacillota</taxon>
        <taxon>Bacilli</taxon>
        <taxon>Bacillales</taxon>
        <taxon>Bacillaceae</taxon>
        <taxon>Neobacillus</taxon>
    </lineage>
</organism>
<protein>
    <recommendedName>
        <fullName evidence="5">Autolysin</fullName>
    </recommendedName>
    <alternativeName>
        <fullName evidence="4">Cell wall hydrolase</fullName>
    </alternativeName>
</protein>
<keyword evidence="2 6" id="KW-0732">Signal</keyword>
<keyword evidence="9" id="KW-1185">Reference proteome</keyword>
<evidence type="ECO:0000313" key="9">
    <source>
        <dbReference type="Proteomes" id="UP000282892"/>
    </source>
</evidence>
<dbReference type="Pfam" id="PF01510">
    <property type="entry name" value="Amidase_2"/>
    <property type="match status" value="1"/>
</dbReference>
<reference evidence="8 9" key="1">
    <citation type="submission" date="2017-07" db="EMBL/GenBank/DDBJ databases">
        <title>The complete genome sequence of Bacillus mesonae strain H20-5, an efficient strain improving plant abiotic stress resistance.</title>
        <authorList>
            <person name="Kim S.Y."/>
            <person name="Song H."/>
            <person name="Sang M.K."/>
            <person name="Weon H.-Y."/>
            <person name="Song J."/>
        </authorList>
    </citation>
    <scope>NUCLEOTIDE SEQUENCE [LARGE SCALE GENOMIC DNA]</scope>
    <source>
        <strain evidence="8 9">H20-5</strain>
    </source>
</reference>
<comment type="similarity">
    <text evidence="1">In the N-terminal section; belongs to the N-acetylmuramoyl-L-alanine amidase 2 family.</text>
</comment>
<dbReference type="RefSeq" id="WP_127488755.1">
    <property type="nucleotide sequence ID" value="NZ_CP022572.1"/>
</dbReference>
<keyword evidence="3" id="KW-0677">Repeat</keyword>
<feature type="chain" id="PRO_5039640982" description="Autolysin" evidence="6">
    <location>
        <begin position="23"/>
        <end position="678"/>
    </location>
</feature>
<evidence type="ECO:0000256" key="1">
    <source>
        <dbReference type="ARBA" id="ARBA00006088"/>
    </source>
</evidence>
<dbReference type="InterPro" id="IPR038200">
    <property type="entry name" value="GW_dom_sf"/>
</dbReference>
<evidence type="ECO:0000256" key="2">
    <source>
        <dbReference type="ARBA" id="ARBA00022729"/>
    </source>
</evidence>
<dbReference type="Gene3D" id="2.30.30.170">
    <property type="match status" value="6"/>
</dbReference>
<dbReference type="Proteomes" id="UP000282892">
    <property type="component" value="Chromosome"/>
</dbReference>
<feature type="signal peptide" evidence="6">
    <location>
        <begin position="1"/>
        <end position="22"/>
    </location>
</feature>
<dbReference type="SUPFAM" id="SSF55846">
    <property type="entry name" value="N-acetylmuramoyl-L-alanine amidase-like"/>
    <property type="match status" value="1"/>
</dbReference>
<dbReference type="SUPFAM" id="SSF82057">
    <property type="entry name" value="Prokaryotic SH3-related domain"/>
    <property type="match status" value="3"/>
</dbReference>
<dbReference type="AlphaFoldDB" id="A0A3Q9QV85"/>
<evidence type="ECO:0000313" key="8">
    <source>
        <dbReference type="EMBL" id="AZU64071.1"/>
    </source>
</evidence>
<sequence length="678" mass="75647">MRKAVILVLTVLLAGGSLPARMSAEESTDTAVNEYILQENSVPAKVEYNYKSFFPKLTYRNGIGEVEGVVAHETANNSSTISGEISYMSRNYRKAFVHAFVDDSRVIEIHSPNYGAWGAGSAANQRFVHIELVRVKTFEQFARSINNYAAYIASMLYRYNLPVIDAEKTGSGTLWSHKAVTNFLGRTTHKDPHGYFEKWDYNWNQFVQLVMMKYQQLPDKEANTNRLGQVRSSNAAIFQNYNDSSTRTKAGTANINKTLFVKKLALVEGQLYYLLSEQTGGENGNRTVGWVKAGDIISYPNAAVDQRAKTLYFTGKGSAYSIAWGAKKDVVINSLSIYKDREFKINKTEKVGNNIWYRGSLNGKTVWIQSIYLGAKVERTTSRLGRISNGSVKIFKTIGNPEGVIQAGSANTDKIFYIKKQATVNGAAYYLLSSQPSSVKGVIGWVKSTDLASHTHVGVDQEAKLMYLTGNGGSYSKPWGSGKDTVYKTLSKYKNKEFKVNLTEKVGNDVWYRGSLNGKTVWIHSSHVKKTLESTTSRLGIIKNSNIKIYKTLGSGSSYKVGSAYTNKVFYIKRQGKLSGQTYYRLSKNSNGSGMVGWVKSTDLTSNRYTVTSFRAKTMRLSSKGSAYSKPWGGTKDVVYRDLASYKNRKFTARQTAQVGTTHWYQVTLAGKTVWIKK</sequence>
<dbReference type="PROSITE" id="PS51780">
    <property type="entry name" value="GW"/>
    <property type="match status" value="2"/>
</dbReference>
<dbReference type="SMART" id="SM00644">
    <property type="entry name" value="Ami_2"/>
    <property type="match status" value="1"/>
</dbReference>